<dbReference type="GO" id="GO:0005886">
    <property type="term" value="C:plasma membrane"/>
    <property type="evidence" value="ECO:0007669"/>
    <property type="project" value="TreeGrafter"/>
</dbReference>
<keyword evidence="1" id="KW-0418">Kinase</keyword>
<accession>A0A8E0S2M5</accession>
<proteinExistence type="predicted"/>
<evidence type="ECO:0000313" key="4">
    <source>
        <dbReference type="EMBL" id="KAA0194866.1"/>
    </source>
</evidence>
<feature type="domain" description="PIPK" evidence="3">
    <location>
        <begin position="1"/>
        <end position="426"/>
    </location>
</feature>
<feature type="region of interest" description="Disordered" evidence="2">
    <location>
        <begin position="246"/>
        <end position="267"/>
    </location>
</feature>
<name>A0A8E0S2M5_9TREM</name>
<dbReference type="InterPro" id="IPR023610">
    <property type="entry name" value="PInositol-4/5-P-5/4-kinase"/>
</dbReference>
<dbReference type="EMBL" id="LUCM01004089">
    <property type="protein sequence ID" value="KAA0194866.1"/>
    <property type="molecule type" value="Genomic_DNA"/>
</dbReference>
<reference evidence="4" key="1">
    <citation type="submission" date="2019-05" db="EMBL/GenBank/DDBJ databases">
        <title>Annotation for the trematode Fasciolopsis buski.</title>
        <authorList>
            <person name="Choi Y.-J."/>
        </authorList>
    </citation>
    <scope>NUCLEOTIDE SEQUENCE</scope>
    <source>
        <strain evidence="4">HT</strain>
        <tissue evidence="4">Whole worm</tissue>
    </source>
</reference>
<dbReference type="GO" id="GO:0046854">
    <property type="term" value="P:phosphatidylinositol phosphate biosynthetic process"/>
    <property type="evidence" value="ECO:0007669"/>
    <property type="project" value="TreeGrafter"/>
</dbReference>
<evidence type="ECO:0000259" key="3">
    <source>
        <dbReference type="PROSITE" id="PS51455"/>
    </source>
</evidence>
<dbReference type="PROSITE" id="PS51455">
    <property type="entry name" value="PIPK"/>
    <property type="match status" value="1"/>
</dbReference>
<dbReference type="GO" id="GO:0005524">
    <property type="term" value="F:ATP binding"/>
    <property type="evidence" value="ECO:0007669"/>
    <property type="project" value="UniProtKB-UniRule"/>
</dbReference>
<dbReference type="InterPro" id="IPR027483">
    <property type="entry name" value="PInositol-4-P-4/5-kinase_C_sf"/>
</dbReference>
<evidence type="ECO:0000313" key="5">
    <source>
        <dbReference type="Proteomes" id="UP000728185"/>
    </source>
</evidence>
<dbReference type="SUPFAM" id="SSF56104">
    <property type="entry name" value="SAICAR synthase-like"/>
    <property type="match status" value="1"/>
</dbReference>
<sequence>MTSSRENMPSRFKFKEYCPMVFKALRDRFNVNKLDYWDAFTRHQPLWDSARGKSGSKFLVTYNRQFVAKTISSEEVEQMHQMLEEYYAYIVNCHGQTLLPQYLGLYRLTVNDQETYILVMRNVFSPRLAVHKKYDLKTLAKGFRLVLTSFYVVSGIYETESKPLPTLKDNDFLNDVCKIYIGAEAKMRLMSLMEADVQVRFAFVTENVCIYASFFLGFFLQDNNLMDYSLLIGIHELGTLTENSVPLDEGANDLPGGPGSGAEDRVASAGDGLGTISSLWRSRRLSVGRPSVADPSILTAGGNLSAGDEDEDDEILFLSDTGVAPIIGASGNLTPPDSPTNVPAVEQTYCGELHPSLEYYAIKSSPESPRQLIYFVAIIDILTRYGMRKRTAQTYKTVKHGAGADISTVKPELYGRRLLDFIAQCIE</sequence>
<evidence type="ECO:0000256" key="2">
    <source>
        <dbReference type="SAM" id="MobiDB-lite"/>
    </source>
</evidence>
<gene>
    <name evidence="4" type="ORF">FBUS_06358</name>
</gene>
<dbReference type="OrthoDB" id="20783at2759"/>
<evidence type="ECO:0000256" key="1">
    <source>
        <dbReference type="PROSITE-ProRule" id="PRU00781"/>
    </source>
</evidence>
<keyword evidence="1" id="KW-0547">Nucleotide-binding</keyword>
<dbReference type="GO" id="GO:0016309">
    <property type="term" value="F:1-phosphatidylinositol-5-phosphate 4-kinase activity"/>
    <property type="evidence" value="ECO:0007669"/>
    <property type="project" value="TreeGrafter"/>
</dbReference>
<organism evidence="4 5">
    <name type="scientific">Fasciolopsis buskii</name>
    <dbReference type="NCBI Taxonomy" id="27845"/>
    <lineage>
        <taxon>Eukaryota</taxon>
        <taxon>Metazoa</taxon>
        <taxon>Spiralia</taxon>
        <taxon>Lophotrochozoa</taxon>
        <taxon>Platyhelminthes</taxon>
        <taxon>Trematoda</taxon>
        <taxon>Digenea</taxon>
        <taxon>Plagiorchiida</taxon>
        <taxon>Echinostomata</taxon>
        <taxon>Echinostomatoidea</taxon>
        <taxon>Fasciolidae</taxon>
        <taxon>Fasciolopsis</taxon>
    </lineage>
</organism>
<dbReference type="SMART" id="SM00330">
    <property type="entry name" value="PIPKc"/>
    <property type="match status" value="1"/>
</dbReference>
<keyword evidence="1" id="KW-0067">ATP-binding</keyword>
<keyword evidence="1" id="KW-0808">Transferase</keyword>
<dbReference type="Pfam" id="PF01504">
    <property type="entry name" value="PIP5K"/>
    <property type="match status" value="2"/>
</dbReference>
<dbReference type="InterPro" id="IPR002498">
    <property type="entry name" value="PInositol-4-P-4/5-kinase_core"/>
</dbReference>
<dbReference type="GO" id="GO:0016308">
    <property type="term" value="F:1-phosphatidylinositol-4-phosphate 5-kinase activity"/>
    <property type="evidence" value="ECO:0007669"/>
    <property type="project" value="TreeGrafter"/>
</dbReference>
<dbReference type="Gene3D" id="3.30.800.10">
    <property type="entry name" value="Phosphatidylinositol Phosphate Kinase II Beta"/>
    <property type="match status" value="1"/>
</dbReference>
<dbReference type="Proteomes" id="UP000728185">
    <property type="component" value="Unassembled WGS sequence"/>
</dbReference>
<dbReference type="InterPro" id="IPR027484">
    <property type="entry name" value="PInositol-4-P-5-kinase_N"/>
</dbReference>
<dbReference type="PANTHER" id="PTHR23086:SF8">
    <property type="entry name" value="PHOSPHATIDYLINOSITOL 5-PHOSPHATE 4-KINASE, ISOFORM A"/>
    <property type="match status" value="1"/>
</dbReference>
<dbReference type="PANTHER" id="PTHR23086">
    <property type="entry name" value="PHOSPHATIDYLINOSITOL-4-PHOSPHATE 5-KINASE"/>
    <property type="match status" value="1"/>
</dbReference>
<comment type="caution">
    <text evidence="4">The sequence shown here is derived from an EMBL/GenBank/DDBJ whole genome shotgun (WGS) entry which is preliminary data.</text>
</comment>
<dbReference type="AlphaFoldDB" id="A0A8E0S2M5"/>
<dbReference type="Gene3D" id="3.30.810.10">
    <property type="entry name" value="2-Layer Sandwich"/>
    <property type="match status" value="1"/>
</dbReference>
<keyword evidence="5" id="KW-1185">Reference proteome</keyword>
<protein>
    <submittedName>
        <fullName evidence="4">Phosphatidylinositol 5-phosphate 4-kinase type-2 beta</fullName>
    </submittedName>
</protein>